<feature type="repeat" description="WD" evidence="3">
    <location>
        <begin position="6"/>
        <end position="45"/>
    </location>
</feature>
<dbReference type="AlphaFoldDB" id="A0A196SIM3"/>
<keyword evidence="5" id="KW-1185">Reference proteome</keyword>
<dbReference type="STRING" id="478820.A0A196SIM3"/>
<dbReference type="InterPro" id="IPR001680">
    <property type="entry name" value="WD40_rpt"/>
</dbReference>
<sequence length="320" mass="35504">MKFGNLYGHTDGVNCLTYWNTVAASGSDDHTVRLWDLNTSSCISVIDGVFDKKITSICHNPRMTKQLYVACGNRILEFDLRNLPSIVSTYNNDIEDPSASITCMCIDPEGYIMGSCDNMGNISIHNVYTNETTPIMNKDRSIHNLSFYRQGKNISLLASGDLSTLYNYSMTGEVLHKTVLPVLPDTEDEFIQPPVINDICVNYDDNMLYVGCLDGSIRCVVPQGKDIALENYIICKPHSDSVKKITTGKNMEGSNLVFSVGADSRLSICSKTANGRRFDQQLHVKLRNVPNSLCFVDTLSDNMVLSCSNSNYLLTITEIA</sequence>
<organism evidence="4 5">
    <name type="scientific">Blastocystis sp. subtype 1 (strain ATCC 50177 / NandII)</name>
    <dbReference type="NCBI Taxonomy" id="478820"/>
    <lineage>
        <taxon>Eukaryota</taxon>
        <taxon>Sar</taxon>
        <taxon>Stramenopiles</taxon>
        <taxon>Bigyra</taxon>
        <taxon>Opalozoa</taxon>
        <taxon>Opalinata</taxon>
        <taxon>Blastocystidae</taxon>
        <taxon>Blastocystis</taxon>
    </lineage>
</organism>
<dbReference type="Proteomes" id="UP000078348">
    <property type="component" value="Unassembled WGS sequence"/>
</dbReference>
<dbReference type="PROSITE" id="PS50294">
    <property type="entry name" value="WD_REPEATS_REGION"/>
    <property type="match status" value="1"/>
</dbReference>
<dbReference type="PROSITE" id="PS50082">
    <property type="entry name" value="WD_REPEATS_2"/>
    <property type="match status" value="1"/>
</dbReference>
<evidence type="ECO:0000313" key="4">
    <source>
        <dbReference type="EMBL" id="OAO15794.1"/>
    </source>
</evidence>
<dbReference type="InterPro" id="IPR036322">
    <property type="entry name" value="WD40_repeat_dom_sf"/>
</dbReference>
<dbReference type="PANTHER" id="PTHR44666">
    <property type="entry name" value="WD REPEAT-CONTAINING PROTEIN 53"/>
    <property type="match status" value="1"/>
</dbReference>
<proteinExistence type="predicted"/>
<dbReference type="EMBL" id="LXWW01000118">
    <property type="protein sequence ID" value="OAO15794.1"/>
    <property type="molecule type" value="Genomic_DNA"/>
</dbReference>
<dbReference type="PROSITE" id="PS00678">
    <property type="entry name" value="WD_REPEATS_1"/>
    <property type="match status" value="1"/>
</dbReference>
<keyword evidence="1 3" id="KW-0853">WD repeat</keyword>
<gene>
    <name evidence="4" type="ORF">AV274_2509</name>
</gene>
<name>A0A196SIM3_BLAHN</name>
<reference evidence="4 5" key="1">
    <citation type="submission" date="2016-05" db="EMBL/GenBank/DDBJ databases">
        <title>Nuclear genome of Blastocystis sp. subtype 1 NandII.</title>
        <authorList>
            <person name="Gentekaki E."/>
            <person name="Curtis B."/>
            <person name="Stairs C."/>
            <person name="Eme L."/>
            <person name="Herman E."/>
            <person name="Klimes V."/>
            <person name="Arias M.C."/>
            <person name="Elias M."/>
            <person name="Hilliou F."/>
            <person name="Klute M."/>
            <person name="Malik S.-B."/>
            <person name="Pightling A."/>
            <person name="Rachubinski R."/>
            <person name="Salas D."/>
            <person name="Schlacht A."/>
            <person name="Suga H."/>
            <person name="Archibald J."/>
            <person name="Ball S.G."/>
            <person name="Clark G."/>
            <person name="Dacks J."/>
            <person name="Van Der Giezen M."/>
            <person name="Tsaousis A."/>
            <person name="Roger A."/>
        </authorList>
    </citation>
    <scope>NUCLEOTIDE SEQUENCE [LARGE SCALE GENOMIC DNA]</scope>
    <source>
        <strain evidence="5">ATCC 50177 / NandII</strain>
    </source>
</reference>
<evidence type="ECO:0000256" key="3">
    <source>
        <dbReference type="PROSITE-ProRule" id="PRU00221"/>
    </source>
</evidence>
<evidence type="ECO:0000313" key="5">
    <source>
        <dbReference type="Proteomes" id="UP000078348"/>
    </source>
</evidence>
<dbReference type="Gene3D" id="2.130.10.10">
    <property type="entry name" value="YVTN repeat-like/Quinoprotein amine dehydrogenase"/>
    <property type="match status" value="2"/>
</dbReference>
<dbReference type="OrthoDB" id="2161379at2759"/>
<accession>A0A196SIM3</accession>
<dbReference type="SUPFAM" id="SSF50978">
    <property type="entry name" value="WD40 repeat-like"/>
    <property type="match status" value="2"/>
</dbReference>
<evidence type="ECO:0000256" key="1">
    <source>
        <dbReference type="ARBA" id="ARBA00022574"/>
    </source>
</evidence>
<comment type="caution">
    <text evidence="4">The sequence shown here is derived from an EMBL/GenBank/DDBJ whole genome shotgun (WGS) entry which is preliminary data.</text>
</comment>
<dbReference type="Pfam" id="PF00400">
    <property type="entry name" value="WD40"/>
    <property type="match status" value="2"/>
</dbReference>
<protein>
    <submittedName>
        <fullName evidence="4">WD40 repeat-containing protein</fullName>
    </submittedName>
</protein>
<dbReference type="InterPro" id="IPR042453">
    <property type="entry name" value="WDR53"/>
</dbReference>
<dbReference type="PANTHER" id="PTHR44666:SF1">
    <property type="entry name" value="WD REPEAT-CONTAINING PROTEIN 53"/>
    <property type="match status" value="1"/>
</dbReference>
<keyword evidence="2" id="KW-0677">Repeat</keyword>
<dbReference type="InterPro" id="IPR019775">
    <property type="entry name" value="WD40_repeat_CS"/>
</dbReference>
<dbReference type="InterPro" id="IPR015943">
    <property type="entry name" value="WD40/YVTN_repeat-like_dom_sf"/>
</dbReference>
<dbReference type="SMART" id="SM00320">
    <property type="entry name" value="WD40"/>
    <property type="match status" value="5"/>
</dbReference>
<evidence type="ECO:0000256" key="2">
    <source>
        <dbReference type="ARBA" id="ARBA00022737"/>
    </source>
</evidence>